<dbReference type="InterPro" id="IPR002401">
    <property type="entry name" value="Cyt_P450_E_grp-I"/>
</dbReference>
<dbReference type="GO" id="GO:0005506">
    <property type="term" value="F:iron ion binding"/>
    <property type="evidence" value="ECO:0007669"/>
    <property type="project" value="InterPro"/>
</dbReference>
<evidence type="ECO:0000256" key="5">
    <source>
        <dbReference type="SAM" id="SignalP"/>
    </source>
</evidence>
<protein>
    <submittedName>
        <fullName evidence="6">Cytochrome P450, E-class, group I</fullName>
    </submittedName>
</protein>
<dbReference type="Pfam" id="PF00067">
    <property type="entry name" value="p450"/>
    <property type="match status" value="1"/>
</dbReference>
<accession>A0A090M9G8</accession>
<dbReference type="AlphaFoldDB" id="A0A090M9G8"/>
<dbReference type="PANTHER" id="PTHR24305:SF166">
    <property type="entry name" value="CYTOCHROME P450 12A4, MITOCHONDRIAL-RELATED"/>
    <property type="match status" value="1"/>
</dbReference>
<gene>
    <name evidence="6" type="ORF">OT_ostta07g03350</name>
</gene>
<dbReference type="InParanoid" id="A0A090M9G8"/>
<dbReference type="PANTHER" id="PTHR24305">
    <property type="entry name" value="CYTOCHROME P450"/>
    <property type="match status" value="1"/>
</dbReference>
<keyword evidence="2" id="KW-0408">Iron</keyword>
<keyword evidence="2" id="KW-0349">Heme</keyword>
<sequence>MNCTRTNRRAIVRVFTALSLSRVAAHPEPVTSHRTAPRASSRARAMRSSEVIGNLVNAFDVASNASTIAAVALLGIFTLGLFFILFVRARARATLARASVPAVTWRPKFLWRLYSRSARSLLQRVEQRFRRGDGSGRGRRAFGAVVGACPFVHVGEARLARDVLRETSRKAPLYHAFEAFSGTGIFTAEGDDWDGKRTEVLRAFHDVGLASLRDRAVEESASAVEEMREVVERGGGEIEARALPILQRLALRVTFAYLTGVSLRRACEDVGRERSEVEGEYLDAATTLRHLIPARARSIWIFSDLLYGLTPVGRLEARKIRTTRSLSALALRTAKEESPLGRLRVGEAHLREKSIKVGKDEYPKGLLDEATTLLFAGHDTQSATLSWCLLRLVQDVEVQSELRASLRDDIIEEALGLPPSKSGSRQRRSSEKTTKPAWATSAFAPTLEAVIRETLRLHPVAPLVVRMLSSDTHSEKMTIPKGCAVGVWLSSVHRDESVWERPEEFDPKRWFGGPAHARTGSMGGSSNDDDDNGGILTPSRDRSNALRHKGVGYMPFAYGPRSCVGQHLAQVTMRVALAHLVHAFEFAPSADLDASMPSVGFTVTPSTGAPVRVRLAARAPA</sequence>
<keyword evidence="5" id="KW-0732">Signal</keyword>
<dbReference type="STRING" id="70448.A0A090M9G8"/>
<feature type="signal peptide" evidence="5">
    <location>
        <begin position="1"/>
        <end position="25"/>
    </location>
</feature>
<dbReference type="PRINTS" id="PR00463">
    <property type="entry name" value="EP450I"/>
</dbReference>
<dbReference type="Proteomes" id="UP000009170">
    <property type="component" value="Unassembled WGS sequence"/>
</dbReference>
<keyword evidence="4" id="KW-0812">Transmembrane</keyword>
<dbReference type="InterPro" id="IPR050121">
    <property type="entry name" value="Cytochrome_P450_monoxygenase"/>
</dbReference>
<dbReference type="OrthoDB" id="1470350at2759"/>
<comment type="caution">
    <text evidence="6">The sequence shown here is derived from an EMBL/GenBank/DDBJ whole genome shotgun (WGS) entry which is preliminary data.</text>
</comment>
<feature type="binding site" description="axial binding residue" evidence="2">
    <location>
        <position position="563"/>
    </location>
    <ligand>
        <name>heme</name>
        <dbReference type="ChEBI" id="CHEBI:30413"/>
    </ligand>
    <ligandPart>
        <name>Fe</name>
        <dbReference type="ChEBI" id="CHEBI:18248"/>
    </ligandPart>
</feature>
<dbReference type="RefSeq" id="XP_003080425.2">
    <property type="nucleotide sequence ID" value="XM_003080377.2"/>
</dbReference>
<evidence type="ECO:0000256" key="2">
    <source>
        <dbReference type="PIRSR" id="PIRSR602401-1"/>
    </source>
</evidence>
<dbReference type="SUPFAM" id="SSF48264">
    <property type="entry name" value="Cytochrome P450"/>
    <property type="match status" value="1"/>
</dbReference>
<keyword evidence="4" id="KW-1133">Transmembrane helix</keyword>
<feature type="region of interest" description="Disordered" evidence="3">
    <location>
        <begin position="510"/>
        <end position="542"/>
    </location>
</feature>
<proteinExistence type="inferred from homology"/>
<dbReference type="GO" id="GO:0020037">
    <property type="term" value="F:heme binding"/>
    <property type="evidence" value="ECO:0007669"/>
    <property type="project" value="InterPro"/>
</dbReference>
<dbReference type="GeneID" id="9836598"/>
<keyword evidence="7" id="KW-1185">Reference proteome</keyword>
<keyword evidence="4" id="KW-0472">Membrane</keyword>
<dbReference type="KEGG" id="ota:OT_ostta07g03350"/>
<comment type="cofactor">
    <cofactor evidence="2">
        <name>heme</name>
        <dbReference type="ChEBI" id="CHEBI:30413"/>
    </cofactor>
</comment>
<dbReference type="GO" id="GO:0016705">
    <property type="term" value="F:oxidoreductase activity, acting on paired donors, with incorporation or reduction of molecular oxygen"/>
    <property type="evidence" value="ECO:0007669"/>
    <property type="project" value="InterPro"/>
</dbReference>
<name>A0A090M9G8_OSTTA</name>
<keyword evidence="2" id="KW-0479">Metal-binding</keyword>
<evidence type="ECO:0000256" key="4">
    <source>
        <dbReference type="SAM" id="Phobius"/>
    </source>
</evidence>
<evidence type="ECO:0000256" key="3">
    <source>
        <dbReference type="SAM" id="MobiDB-lite"/>
    </source>
</evidence>
<organism evidence="6 7">
    <name type="scientific">Ostreococcus tauri</name>
    <name type="common">Marine green alga</name>
    <dbReference type="NCBI Taxonomy" id="70448"/>
    <lineage>
        <taxon>Eukaryota</taxon>
        <taxon>Viridiplantae</taxon>
        <taxon>Chlorophyta</taxon>
        <taxon>Mamiellophyceae</taxon>
        <taxon>Mamiellales</taxon>
        <taxon>Bathycoccaceae</taxon>
        <taxon>Ostreococcus</taxon>
    </lineage>
</organism>
<dbReference type="Gene3D" id="1.10.630.10">
    <property type="entry name" value="Cytochrome P450"/>
    <property type="match status" value="1"/>
</dbReference>
<evidence type="ECO:0000313" key="6">
    <source>
        <dbReference type="EMBL" id="CEF98794.1"/>
    </source>
</evidence>
<dbReference type="GO" id="GO:0004497">
    <property type="term" value="F:monooxygenase activity"/>
    <property type="evidence" value="ECO:0007669"/>
    <property type="project" value="InterPro"/>
</dbReference>
<dbReference type="PRINTS" id="PR00385">
    <property type="entry name" value="P450"/>
</dbReference>
<dbReference type="InterPro" id="IPR001128">
    <property type="entry name" value="Cyt_P450"/>
</dbReference>
<feature type="transmembrane region" description="Helical" evidence="4">
    <location>
        <begin position="65"/>
        <end position="87"/>
    </location>
</feature>
<dbReference type="EMBL" id="CAID01000007">
    <property type="protein sequence ID" value="CEF98794.1"/>
    <property type="molecule type" value="Genomic_DNA"/>
</dbReference>
<feature type="region of interest" description="Disordered" evidence="3">
    <location>
        <begin position="417"/>
        <end position="436"/>
    </location>
</feature>
<evidence type="ECO:0000256" key="1">
    <source>
        <dbReference type="ARBA" id="ARBA00010617"/>
    </source>
</evidence>
<reference evidence="6 7" key="2">
    <citation type="journal article" date="2014" name="BMC Genomics">
        <title>An improved genome of the model marine alga Ostreococcus tauri unfolds by assessing Illumina de novo assemblies.</title>
        <authorList>
            <person name="Blanc-Mathieu R."/>
            <person name="Verhelst B."/>
            <person name="Derelle E."/>
            <person name="Rombauts S."/>
            <person name="Bouget F.Y."/>
            <person name="Carre I."/>
            <person name="Chateau A."/>
            <person name="Eyre-Walker A."/>
            <person name="Grimsley N."/>
            <person name="Moreau H."/>
            <person name="Piegu B."/>
            <person name="Rivals E."/>
            <person name="Schackwitz W."/>
            <person name="Van de Peer Y."/>
            <person name="Piganeau G."/>
        </authorList>
    </citation>
    <scope>NUCLEOTIDE SEQUENCE [LARGE SCALE GENOMIC DNA]</scope>
    <source>
        <strain evidence="7">OTTH 0595 / CCAP 157/2 / RCC745</strain>
    </source>
</reference>
<reference evidence="7" key="1">
    <citation type="journal article" date="2006" name="Proc. Natl. Acad. Sci. U.S.A.">
        <title>Genome analysis of the smallest free-living eukaryote Ostreococcus tauri unveils many unique features.</title>
        <authorList>
            <person name="Derelle E."/>
            <person name="Ferraz C."/>
            <person name="Rombauts S."/>
            <person name="Rouze P."/>
            <person name="Worden A.Z."/>
            <person name="Robbens S."/>
            <person name="Partensky F."/>
            <person name="Degroeve S."/>
            <person name="Echeynie S."/>
            <person name="Cooke R."/>
            <person name="Saeys Y."/>
            <person name="Wuyts J."/>
            <person name="Jabbari K."/>
            <person name="Bowler C."/>
            <person name="Panaud O."/>
            <person name="Piegu B."/>
            <person name="Ball S.G."/>
            <person name="Ral J.-P."/>
            <person name="Bouget F.-Y."/>
            <person name="Piganeau G."/>
            <person name="De Baets B."/>
            <person name="Picard A."/>
            <person name="Delseny M."/>
            <person name="Demaille J."/>
            <person name="Van de Peer Y."/>
            <person name="Moreau H."/>
        </authorList>
    </citation>
    <scope>NUCLEOTIDE SEQUENCE [LARGE SCALE GENOMIC DNA]</scope>
    <source>
        <strain evidence="7">OTTH 0595 / CCAP 157/2 / RCC745</strain>
    </source>
</reference>
<feature type="chain" id="PRO_5001860381" evidence="5">
    <location>
        <begin position="26"/>
        <end position="621"/>
    </location>
</feature>
<dbReference type="InterPro" id="IPR036396">
    <property type="entry name" value="Cyt_P450_sf"/>
</dbReference>
<comment type="similarity">
    <text evidence="1">Belongs to the cytochrome P450 family.</text>
</comment>
<evidence type="ECO:0000313" key="7">
    <source>
        <dbReference type="Proteomes" id="UP000009170"/>
    </source>
</evidence>